<proteinExistence type="predicted"/>
<dbReference type="AlphaFoldDB" id="A7MUQ5"/>
<reference evidence="2 3" key="1">
    <citation type="submission" date="2007-08" db="EMBL/GenBank/DDBJ databases">
        <authorList>
            <consortium name="The Vibrio harveyi Genome Sequencing Project"/>
            <person name="Bassler B."/>
            <person name="Clifton S.W."/>
            <person name="Fulton L."/>
            <person name="Delehaunty K."/>
            <person name="Fronick C."/>
            <person name="Harrison M."/>
            <person name="Markivic C."/>
            <person name="Fulton R."/>
            <person name="Tin-Wollam A.-M."/>
            <person name="Shah N."/>
            <person name="Pepin K."/>
            <person name="Nash W."/>
            <person name="Thiruvilangam P."/>
            <person name="Bhonagiri V."/>
            <person name="Waters C."/>
            <person name="Tu K.C."/>
            <person name="Irgon J."/>
            <person name="Wilson R.K."/>
        </authorList>
    </citation>
    <scope>NUCLEOTIDE SEQUENCE [LARGE SCALE GENOMIC DNA]</scope>
    <source>
        <strain evidence="3">ATCC BAA-1116 / BB120</strain>
    </source>
</reference>
<dbReference type="Proteomes" id="UP000008152">
    <property type="component" value="Chromosome I"/>
</dbReference>
<dbReference type="KEGG" id="vha:VIBHAR_02839"/>
<evidence type="ECO:0000256" key="1">
    <source>
        <dbReference type="SAM" id="MobiDB-lite"/>
    </source>
</evidence>
<evidence type="ECO:0000313" key="3">
    <source>
        <dbReference type="Proteomes" id="UP000008152"/>
    </source>
</evidence>
<accession>A7MUQ5</accession>
<dbReference type="PATRIC" id="fig|338187.36.peg.2767"/>
<name>A7MUQ5_VIBC1</name>
<dbReference type="EMBL" id="CP000789">
    <property type="protein sequence ID" value="ABU71792.1"/>
    <property type="molecule type" value="Genomic_DNA"/>
</dbReference>
<protein>
    <submittedName>
        <fullName evidence="2">Uncharacterized protein</fullName>
    </submittedName>
</protein>
<gene>
    <name evidence="2" type="ordered locus">VIBHAR_02839</name>
</gene>
<feature type="region of interest" description="Disordered" evidence="1">
    <location>
        <begin position="19"/>
        <end position="41"/>
    </location>
</feature>
<feature type="compositionally biased region" description="Polar residues" evidence="1">
    <location>
        <begin position="32"/>
        <end position="41"/>
    </location>
</feature>
<evidence type="ECO:0000313" key="2">
    <source>
        <dbReference type="EMBL" id="ABU71792.1"/>
    </source>
</evidence>
<organism evidence="2 3">
    <name type="scientific">Vibrio campbellii (strain ATCC BAA-1116)</name>
    <dbReference type="NCBI Taxonomy" id="2902295"/>
    <lineage>
        <taxon>Bacteria</taxon>
        <taxon>Pseudomonadati</taxon>
        <taxon>Pseudomonadota</taxon>
        <taxon>Gammaproteobacteria</taxon>
        <taxon>Vibrionales</taxon>
        <taxon>Vibrionaceae</taxon>
        <taxon>Vibrio</taxon>
    </lineage>
</organism>
<sequence>MESLSLCYFMPNLDELKSKTSTGGGYKPVDDTVNQHQSLQN</sequence>